<proteinExistence type="predicted"/>
<evidence type="ECO:0000313" key="2">
    <source>
        <dbReference type="Proteomes" id="UP001165064"/>
    </source>
</evidence>
<organism evidence="1 2">
    <name type="scientific">Ambrosiozyma monospora</name>
    <name type="common">Yeast</name>
    <name type="synonym">Endomycopsis monosporus</name>
    <dbReference type="NCBI Taxonomy" id="43982"/>
    <lineage>
        <taxon>Eukaryota</taxon>
        <taxon>Fungi</taxon>
        <taxon>Dikarya</taxon>
        <taxon>Ascomycota</taxon>
        <taxon>Saccharomycotina</taxon>
        <taxon>Pichiomycetes</taxon>
        <taxon>Pichiales</taxon>
        <taxon>Pichiaceae</taxon>
        <taxon>Ambrosiozyma</taxon>
    </lineage>
</organism>
<gene>
    <name evidence="1" type="ORF">Amon02_000797500</name>
</gene>
<keyword evidence="2" id="KW-1185">Reference proteome</keyword>
<protein>
    <submittedName>
        <fullName evidence="1">Unnamed protein product</fullName>
    </submittedName>
</protein>
<comment type="caution">
    <text evidence="1">The sequence shown here is derived from an EMBL/GenBank/DDBJ whole genome shotgun (WGS) entry which is preliminary data.</text>
</comment>
<dbReference type="EMBL" id="BSXS01006868">
    <property type="protein sequence ID" value="GME86428.1"/>
    <property type="molecule type" value="Genomic_DNA"/>
</dbReference>
<evidence type="ECO:0000313" key="1">
    <source>
        <dbReference type="EMBL" id="GME86428.1"/>
    </source>
</evidence>
<dbReference type="Proteomes" id="UP001165064">
    <property type="component" value="Unassembled WGS sequence"/>
</dbReference>
<name>A0ACB5TE11_AMBMO</name>
<reference evidence="1" key="1">
    <citation type="submission" date="2023-04" db="EMBL/GenBank/DDBJ databases">
        <title>Ambrosiozyma monospora NBRC 10751.</title>
        <authorList>
            <person name="Ichikawa N."/>
            <person name="Sato H."/>
            <person name="Tonouchi N."/>
        </authorList>
    </citation>
    <scope>NUCLEOTIDE SEQUENCE</scope>
    <source>
        <strain evidence="1">NBRC 10751</strain>
    </source>
</reference>
<sequence length="198" mass="22414">MMEDMVQVSSRYTIHSPHFSWDWYLELLTLLTLSEEGPQEISFKTIQKKLALQTTESTNNNDTDSPELLETLIKLSSSKLINFKIDQSHSKIILKQPKPENSNRDIFTLQDKPLVLLDSSKVANVNDTFEFLQGFLDGKLKNVLKKVQTLGSNAGDDAEEGIEEEDQAGKMDEDQDFDNDEEVVDVGPTGGVKRRLEH</sequence>
<accession>A0ACB5TE11</accession>